<keyword evidence="2" id="KW-1185">Reference proteome</keyword>
<sequence length="79" mass="8504">MTTTTATAQHLRTIATTWGDLEDALGAATQAGWPPVSLRSYLAGLDQADIEEAAALRAMERSPDQIGQRPIPIRLDITD</sequence>
<organism evidence="1 2">
    <name type="scientific">Streptomyces albipurpureus</name>
    <dbReference type="NCBI Taxonomy" id="2897419"/>
    <lineage>
        <taxon>Bacteria</taxon>
        <taxon>Bacillati</taxon>
        <taxon>Actinomycetota</taxon>
        <taxon>Actinomycetes</taxon>
        <taxon>Kitasatosporales</taxon>
        <taxon>Streptomycetaceae</taxon>
        <taxon>Streptomyces</taxon>
    </lineage>
</organism>
<dbReference type="EMBL" id="JAMQAW010000119">
    <property type="protein sequence ID" value="MCM2394377.1"/>
    <property type="molecule type" value="Genomic_DNA"/>
</dbReference>
<dbReference type="Proteomes" id="UP001431429">
    <property type="component" value="Unassembled WGS sequence"/>
</dbReference>
<comment type="caution">
    <text evidence="1">The sequence shown here is derived from an EMBL/GenBank/DDBJ whole genome shotgun (WGS) entry which is preliminary data.</text>
</comment>
<accession>A0ABT0V0L4</accession>
<feature type="non-terminal residue" evidence="1">
    <location>
        <position position="79"/>
    </location>
</feature>
<evidence type="ECO:0000313" key="2">
    <source>
        <dbReference type="Proteomes" id="UP001431429"/>
    </source>
</evidence>
<proteinExistence type="predicted"/>
<protein>
    <submittedName>
        <fullName evidence="1">Uncharacterized protein</fullName>
    </submittedName>
</protein>
<gene>
    <name evidence="1" type="ORF">NBG84_39960</name>
</gene>
<evidence type="ECO:0000313" key="1">
    <source>
        <dbReference type="EMBL" id="MCM2394377.1"/>
    </source>
</evidence>
<reference evidence="1" key="1">
    <citation type="submission" date="2022-06" db="EMBL/GenBank/DDBJ databases">
        <title>Genome public.</title>
        <authorList>
            <person name="Sun Q."/>
        </authorList>
    </citation>
    <scope>NUCLEOTIDE SEQUENCE</scope>
    <source>
        <strain evidence="1">CWNU-1</strain>
    </source>
</reference>
<name>A0ABT0V0L4_9ACTN</name>